<protein>
    <recommendedName>
        <fullName evidence="3">Protein kinase domain-containing protein</fullName>
    </recommendedName>
</protein>
<dbReference type="OrthoDB" id="769821at2759"/>
<evidence type="ECO:0000313" key="1">
    <source>
        <dbReference type="EMBL" id="KAG0457684.1"/>
    </source>
</evidence>
<dbReference type="Gene3D" id="1.10.510.10">
    <property type="entry name" value="Transferase(Phosphotransferase) domain 1"/>
    <property type="match status" value="1"/>
</dbReference>
<dbReference type="InterPro" id="IPR044630">
    <property type="entry name" value="SPA1/2/3/4"/>
</dbReference>
<dbReference type="EMBL" id="JADCNL010000012">
    <property type="protein sequence ID" value="KAG0457684.1"/>
    <property type="molecule type" value="Genomic_DNA"/>
</dbReference>
<dbReference type="SUPFAM" id="SSF56112">
    <property type="entry name" value="Protein kinase-like (PK-like)"/>
    <property type="match status" value="1"/>
</dbReference>
<evidence type="ECO:0008006" key="3">
    <source>
        <dbReference type="Google" id="ProtNLM"/>
    </source>
</evidence>
<keyword evidence="2" id="KW-1185">Reference proteome</keyword>
<dbReference type="AlphaFoldDB" id="A0A835PQD7"/>
<organism evidence="1 2">
    <name type="scientific">Vanilla planifolia</name>
    <name type="common">Vanilla</name>
    <dbReference type="NCBI Taxonomy" id="51239"/>
    <lineage>
        <taxon>Eukaryota</taxon>
        <taxon>Viridiplantae</taxon>
        <taxon>Streptophyta</taxon>
        <taxon>Embryophyta</taxon>
        <taxon>Tracheophyta</taxon>
        <taxon>Spermatophyta</taxon>
        <taxon>Magnoliopsida</taxon>
        <taxon>Liliopsida</taxon>
        <taxon>Asparagales</taxon>
        <taxon>Orchidaceae</taxon>
        <taxon>Vanilloideae</taxon>
        <taxon>Vanilleae</taxon>
        <taxon>Vanilla</taxon>
    </lineage>
</organism>
<gene>
    <name evidence="1" type="ORF">HPP92_022841</name>
</gene>
<comment type="caution">
    <text evidence="1">The sequence shown here is derived from an EMBL/GenBank/DDBJ whole genome shotgun (WGS) entry which is preliminary data.</text>
</comment>
<dbReference type="Proteomes" id="UP000636800">
    <property type="component" value="Chromosome 12"/>
</dbReference>
<dbReference type="InterPro" id="IPR011009">
    <property type="entry name" value="Kinase-like_dom_sf"/>
</dbReference>
<name>A0A835PQD7_VANPL</name>
<dbReference type="PANTHER" id="PTHR44218">
    <property type="entry name" value="PROTEIN SPA1-RELATED 2"/>
    <property type="match status" value="1"/>
</dbReference>
<reference evidence="1 2" key="1">
    <citation type="journal article" date="2020" name="Nat. Food">
        <title>A phased Vanilla planifolia genome enables genetic improvement of flavour and production.</title>
        <authorList>
            <person name="Hasing T."/>
            <person name="Tang H."/>
            <person name="Brym M."/>
            <person name="Khazi F."/>
            <person name="Huang T."/>
            <person name="Chambers A.H."/>
        </authorList>
    </citation>
    <scope>NUCLEOTIDE SEQUENCE [LARGE SCALE GENOMIC DNA]</scope>
    <source>
        <tissue evidence="1">Leaf</tissue>
    </source>
</reference>
<accession>A0A835PQD7</accession>
<dbReference type="GO" id="GO:0009640">
    <property type="term" value="P:photomorphogenesis"/>
    <property type="evidence" value="ECO:0007669"/>
    <property type="project" value="InterPro"/>
</dbReference>
<proteinExistence type="predicted"/>
<evidence type="ECO:0000313" key="2">
    <source>
        <dbReference type="Proteomes" id="UP000636800"/>
    </source>
</evidence>
<sequence>MEGNADVHDYVENAAETTQIKRKEDGQQQLQSENCVQFQNRALVFTEGIGWTEHLSSLRSPEKLLETLVDNGINCGSGAHSITELPSTSSSPSNFTETATEGLTAKSIDSTIVSRNACSGIGEIYPIRKGFWQNWTRIAGGTRIDSLHKDLFRTCGRVNVTKTDVPQSLLKKPVALSHCGITFPRTNDVGEEEAHNQNLSRKFIAEHPPGIRTKNLMPSGFQQLVLKSNLKGKRVVNQGTINIPEDTAQSHSVMVTNSKSMHKQIKKANEMLVVGCESGPAGPYASSLREWIRQKQDKSSRLERLYIFKQILDLVDTSHLEGVILQHLRPSYFVVSPTSVVKYVGSFLALGEANDLVVSANQDVLLEPNMKRMRCMQHDREFQTLQSQKHLKLRHDPQLHGMSASKYPGHGEKNEAVVQQHVHPSRSALKGRLTEGIHDVSIKRNSYDSELCDDHNLVDPYLGWKISRCTSVTFSDSNEPDSRFLNLEEKWYTSPEEMNGISCQLSSNIYSLGVLFFELFCNFEAEPLQYAAMSNLQHRILPSCFLSEFFTEAGFCLWLLHPDPSSRPKSRQVIKGLFQFMNSYLYYSLIFNAREFPSLHST</sequence>
<dbReference type="PANTHER" id="PTHR44218:SF6">
    <property type="entry name" value="PROTEIN SUPPRESSOR OF PHYA-105 1"/>
    <property type="match status" value="1"/>
</dbReference>